<dbReference type="Proteomes" id="UP000450676">
    <property type="component" value="Unassembled WGS sequence"/>
</dbReference>
<name>A0A7X4HB41_9BURK</name>
<proteinExistence type="predicted"/>
<dbReference type="EMBL" id="WWCU01000008">
    <property type="protein sequence ID" value="MYN07568.1"/>
    <property type="molecule type" value="Genomic_DNA"/>
</dbReference>
<comment type="caution">
    <text evidence="1">The sequence shown here is derived from an EMBL/GenBank/DDBJ whole genome shotgun (WGS) entry which is preliminary data.</text>
</comment>
<reference evidence="1 2" key="1">
    <citation type="submission" date="2019-12" db="EMBL/GenBank/DDBJ databases">
        <title>Novel species isolated from a subtropical stream in China.</title>
        <authorList>
            <person name="Lu H."/>
        </authorList>
    </citation>
    <scope>NUCLEOTIDE SEQUENCE [LARGE SCALE GENOMIC DNA]</scope>
    <source>
        <strain evidence="1 2">FT127W</strain>
    </source>
</reference>
<keyword evidence="2" id="KW-1185">Reference proteome</keyword>
<protein>
    <submittedName>
        <fullName evidence="1">Uncharacterized protein</fullName>
    </submittedName>
</protein>
<dbReference type="RefSeq" id="WP_187358669.1">
    <property type="nucleotide sequence ID" value="NZ_CP086370.1"/>
</dbReference>
<dbReference type="AlphaFoldDB" id="A0A7X4HB41"/>
<organism evidence="1 2">
    <name type="scientific">Pseudoduganella aquatica</name>
    <dbReference type="NCBI Taxonomy" id="2660641"/>
    <lineage>
        <taxon>Bacteria</taxon>
        <taxon>Pseudomonadati</taxon>
        <taxon>Pseudomonadota</taxon>
        <taxon>Betaproteobacteria</taxon>
        <taxon>Burkholderiales</taxon>
        <taxon>Oxalobacteraceae</taxon>
        <taxon>Telluria group</taxon>
        <taxon>Pseudoduganella</taxon>
    </lineage>
</organism>
<gene>
    <name evidence="1" type="ORF">GTP77_09455</name>
</gene>
<evidence type="ECO:0000313" key="2">
    <source>
        <dbReference type="Proteomes" id="UP000450676"/>
    </source>
</evidence>
<accession>A0A7X4HB41</accession>
<evidence type="ECO:0000313" key="1">
    <source>
        <dbReference type="EMBL" id="MYN07568.1"/>
    </source>
</evidence>
<sequence length="100" mass="11192">MARDVYAYRDVAVESCWRDGQVKICPVPGQAYSNSLLVHCARSMSDTETYPLGTQFLVSAKLTDRLGGTPFLYVYHGDPVKVLTPKECDTFLGKFIRGRI</sequence>